<keyword evidence="7" id="KW-1185">Reference proteome</keyword>
<keyword evidence="3" id="KW-0808">Transferase</keyword>
<dbReference type="GO" id="GO:0016757">
    <property type="term" value="F:glycosyltransferase activity"/>
    <property type="evidence" value="ECO:0007669"/>
    <property type="project" value="UniProtKB-KW"/>
</dbReference>
<name>A0A840V6S5_9BACT</name>
<dbReference type="PANTHER" id="PTHR31042:SF150">
    <property type="entry name" value="OS06G0661900 PROTEIN"/>
    <property type="match status" value="1"/>
</dbReference>
<dbReference type="EMBL" id="JACHFD010000033">
    <property type="protein sequence ID" value="MBB5353725.1"/>
    <property type="molecule type" value="Genomic_DNA"/>
</dbReference>
<evidence type="ECO:0000256" key="4">
    <source>
        <dbReference type="ARBA" id="ARBA00023136"/>
    </source>
</evidence>
<gene>
    <name evidence="6" type="ORF">HNR46_003986</name>
</gene>
<protein>
    <submittedName>
        <fullName evidence="6">Uncharacterized protein</fullName>
    </submittedName>
</protein>
<proteinExistence type="predicted"/>
<dbReference type="PANTHER" id="PTHR31042">
    <property type="entry name" value="CORE-2/I-BRANCHING BETA-1,6-N-ACETYLGLUCOSAMINYLTRANSFERASE FAMILY PROTEIN-RELATED"/>
    <property type="match status" value="1"/>
</dbReference>
<comment type="caution">
    <text evidence="6">The sequence shown here is derived from an EMBL/GenBank/DDBJ whole genome shotgun (WGS) entry which is preliminary data.</text>
</comment>
<keyword evidence="2" id="KW-0328">Glycosyltransferase</keyword>
<dbReference type="Proteomes" id="UP000557717">
    <property type="component" value="Unassembled WGS sequence"/>
</dbReference>
<comment type="subcellular location">
    <subcellularLocation>
        <location evidence="1">Membrane</location>
        <topology evidence="1">Single-pass type II membrane protein</topology>
    </subcellularLocation>
</comment>
<organism evidence="6 7">
    <name type="scientific">Haloferula luteola</name>
    <dbReference type="NCBI Taxonomy" id="595692"/>
    <lineage>
        <taxon>Bacteria</taxon>
        <taxon>Pseudomonadati</taxon>
        <taxon>Verrucomicrobiota</taxon>
        <taxon>Verrucomicrobiia</taxon>
        <taxon>Verrucomicrobiales</taxon>
        <taxon>Verrucomicrobiaceae</taxon>
        <taxon>Haloferula</taxon>
    </lineage>
</organism>
<evidence type="ECO:0000256" key="1">
    <source>
        <dbReference type="ARBA" id="ARBA00004606"/>
    </source>
</evidence>
<dbReference type="Pfam" id="PF02485">
    <property type="entry name" value="Branch"/>
    <property type="match status" value="1"/>
</dbReference>
<sequence>MNLKEFASLLRDFLQSEVNHLWIIDNGVHFDGEIKTLEAAFASSDSDMLATALRRYAEEPGWHWWSSLQAPKGEKPLSHGVAMLLPLIRLSRQAAEAVLKGFEEGWNGHLEAVIPTLVNRAGLKIEDIGGFGSFTPPDRIGRWYDDRTWHWEGPVSFVPGKLHYPVNPRDPVWSTDIPAPKPTIAFLFLTRGEMNHPGIWQEYLDVAGDHARIYAHTKSLDSLPAGSFLLDAQINERMPTAWGAFSLVEATLAMIRAALEDPAVTHVALVSESCVPVRPFSSLARSLRLDKRSRLAMRSLDQVRSWGNREKALRLEALSGIPKDHAWFQDQWMCLNRRDALIVSEKDWSPHFKDVWAADECFFSTVLSASGRLPGEAIINRPITWTCWRGGAHPQEFHQVLPRIAAEIMESGCYFARKFTPGSNIGRWDLHRDSCEAAGAFHFEKQLS</sequence>
<reference evidence="6 7" key="1">
    <citation type="submission" date="2020-08" db="EMBL/GenBank/DDBJ databases">
        <title>Genomic Encyclopedia of Type Strains, Phase IV (KMG-IV): sequencing the most valuable type-strain genomes for metagenomic binning, comparative biology and taxonomic classification.</title>
        <authorList>
            <person name="Goeker M."/>
        </authorList>
    </citation>
    <scope>NUCLEOTIDE SEQUENCE [LARGE SCALE GENOMIC DNA]</scope>
    <source>
        <strain evidence="6 7">YC6886</strain>
    </source>
</reference>
<evidence type="ECO:0000256" key="5">
    <source>
        <dbReference type="ARBA" id="ARBA00023180"/>
    </source>
</evidence>
<evidence type="ECO:0000313" key="7">
    <source>
        <dbReference type="Proteomes" id="UP000557717"/>
    </source>
</evidence>
<accession>A0A840V6S5</accession>
<evidence type="ECO:0000256" key="3">
    <source>
        <dbReference type="ARBA" id="ARBA00022679"/>
    </source>
</evidence>
<dbReference type="RefSeq" id="WP_184022009.1">
    <property type="nucleotide sequence ID" value="NZ_JACHFD010000033.1"/>
</dbReference>
<evidence type="ECO:0000256" key="2">
    <source>
        <dbReference type="ARBA" id="ARBA00022676"/>
    </source>
</evidence>
<keyword evidence="5" id="KW-0325">Glycoprotein</keyword>
<dbReference type="AlphaFoldDB" id="A0A840V6S5"/>
<dbReference type="GO" id="GO:0016020">
    <property type="term" value="C:membrane"/>
    <property type="evidence" value="ECO:0007669"/>
    <property type="project" value="UniProtKB-SubCell"/>
</dbReference>
<evidence type="ECO:0000313" key="6">
    <source>
        <dbReference type="EMBL" id="MBB5353725.1"/>
    </source>
</evidence>
<keyword evidence="4" id="KW-0472">Membrane</keyword>
<dbReference type="InterPro" id="IPR044174">
    <property type="entry name" value="BC10-like"/>
</dbReference>
<dbReference type="InterPro" id="IPR003406">
    <property type="entry name" value="Glyco_trans_14"/>
</dbReference>